<organism evidence="1 2">
    <name type="scientific">Candidatus Pelagibacter giovannonii</name>
    <dbReference type="NCBI Taxonomy" id="2563896"/>
    <lineage>
        <taxon>Bacteria</taxon>
        <taxon>Pseudomonadati</taxon>
        <taxon>Pseudomonadota</taxon>
        <taxon>Alphaproteobacteria</taxon>
        <taxon>Candidatus Pelagibacterales</taxon>
        <taxon>Candidatus Pelagibacteraceae</taxon>
        <taxon>Candidatus Pelagibacter</taxon>
    </lineage>
</organism>
<dbReference type="EMBL" id="CP038852">
    <property type="protein sequence ID" value="QIZ20909.1"/>
    <property type="molecule type" value="Genomic_DNA"/>
</dbReference>
<dbReference type="Pfam" id="PF13328">
    <property type="entry name" value="HD_4"/>
    <property type="match status" value="1"/>
</dbReference>
<keyword evidence="2" id="KW-1185">Reference proteome</keyword>
<evidence type="ECO:0000313" key="1">
    <source>
        <dbReference type="EMBL" id="QIZ20909.1"/>
    </source>
</evidence>
<evidence type="ECO:0000313" key="2">
    <source>
        <dbReference type="Proteomes" id="UP000501094"/>
    </source>
</evidence>
<accession>A0A6H1Q471</accession>
<dbReference type="Proteomes" id="UP000501094">
    <property type="component" value="Chromosome"/>
</dbReference>
<dbReference type="AlphaFoldDB" id="A0A6H1Q471"/>
<name>A0A6H1Q471_9PROT</name>
<dbReference type="KEGG" id="peg:E5R92_03815"/>
<reference evidence="1 2" key="1">
    <citation type="journal article" date="2020" name="Nat. Microbiol.">
        <title>Lysogenic host-virus interactions in SAR11 marine bacteria.</title>
        <authorList>
            <person name="Morris R.M."/>
            <person name="Cain K.R."/>
            <person name="Hvorecny K.L."/>
            <person name="Kollman J.M."/>
        </authorList>
    </citation>
    <scope>NUCLEOTIDE SEQUENCE [LARGE SCALE GENOMIC DNA]</scope>
    <source>
        <strain evidence="1 2">NP1</strain>
    </source>
</reference>
<dbReference type="PANTHER" id="PTHR46246:SF1">
    <property type="entry name" value="GUANOSINE-3',5'-BIS(DIPHOSPHATE) 3'-PYROPHOSPHOHYDROLASE MESH1"/>
    <property type="match status" value="1"/>
</dbReference>
<dbReference type="SUPFAM" id="SSF109604">
    <property type="entry name" value="HD-domain/PDEase-like"/>
    <property type="match status" value="1"/>
</dbReference>
<proteinExistence type="predicted"/>
<dbReference type="RefSeq" id="WP_168606787.1">
    <property type="nucleotide sequence ID" value="NZ_CP038852.1"/>
</dbReference>
<sequence length="204" mass="23417">MNKNIDKKKYKKALDFAYKIHFKQSRKGTGIPYFTHLVSVSNNIIEDGGTTDEAIGGLLHDAVEDQGGLKTLIKIRKLFGSKVAKIVNECSDTLQGDHKLYNYIIVPKPPWLARKKKYISDIKKKGQSSMFVSLCDKLHNGTCIVNDHKRVGKKIWKRFTATPKQVAWYYESLYKEFSKHLKDHIVLKDNYLMVVKKIKKAASK</sequence>
<dbReference type="Gene3D" id="1.10.3210.10">
    <property type="entry name" value="Hypothetical protein af1432"/>
    <property type="match status" value="1"/>
</dbReference>
<protein>
    <submittedName>
        <fullName evidence="1">HD domain-containing protein</fullName>
    </submittedName>
</protein>
<dbReference type="PANTHER" id="PTHR46246">
    <property type="entry name" value="GUANOSINE-3',5'-BIS(DIPHOSPHATE) 3'-PYROPHOSPHOHYDROLASE MESH1"/>
    <property type="match status" value="1"/>
</dbReference>
<dbReference type="InterPro" id="IPR052194">
    <property type="entry name" value="MESH1"/>
</dbReference>
<dbReference type="GO" id="GO:0008893">
    <property type="term" value="F:guanosine-3',5'-bis(diphosphate) 3'-diphosphatase activity"/>
    <property type="evidence" value="ECO:0007669"/>
    <property type="project" value="TreeGrafter"/>
</dbReference>
<gene>
    <name evidence="1" type="ORF">E5R92_03815</name>
</gene>